<name>A0A1W1XWT2_9CLOT</name>
<dbReference type="PROSITE" id="PS50850">
    <property type="entry name" value="MFS"/>
    <property type="match status" value="1"/>
</dbReference>
<accession>A0A1W1XWT2</accession>
<proteinExistence type="predicted"/>
<dbReference type="InterPro" id="IPR020846">
    <property type="entry name" value="MFS_dom"/>
</dbReference>
<dbReference type="STRING" id="1121291.SAMN02745134_03357"/>
<feature type="transmembrane region" description="Helical" evidence="7">
    <location>
        <begin position="348"/>
        <end position="373"/>
    </location>
</feature>
<feature type="domain" description="Major facilitator superfamily (MFS) profile" evidence="8">
    <location>
        <begin position="14"/>
        <end position="407"/>
    </location>
</feature>
<keyword evidence="3" id="KW-1003">Cell membrane</keyword>
<comment type="subcellular location">
    <subcellularLocation>
        <location evidence="1">Cell membrane</location>
        <topology evidence="1">Multi-pass membrane protein</topology>
    </subcellularLocation>
</comment>
<dbReference type="AlphaFoldDB" id="A0A1W1XWT2"/>
<evidence type="ECO:0000256" key="1">
    <source>
        <dbReference type="ARBA" id="ARBA00004651"/>
    </source>
</evidence>
<evidence type="ECO:0000256" key="3">
    <source>
        <dbReference type="ARBA" id="ARBA00022475"/>
    </source>
</evidence>
<dbReference type="PANTHER" id="PTHR23517">
    <property type="entry name" value="RESISTANCE PROTEIN MDTM, PUTATIVE-RELATED-RELATED"/>
    <property type="match status" value="1"/>
</dbReference>
<feature type="transmembrane region" description="Helical" evidence="7">
    <location>
        <begin position="314"/>
        <end position="336"/>
    </location>
</feature>
<keyword evidence="4 7" id="KW-0812">Transmembrane</keyword>
<dbReference type="Gene3D" id="1.20.1250.20">
    <property type="entry name" value="MFS general substrate transporter like domains"/>
    <property type="match status" value="1"/>
</dbReference>
<dbReference type="InterPro" id="IPR011701">
    <property type="entry name" value="MFS"/>
</dbReference>
<feature type="transmembrane region" description="Helical" evidence="7">
    <location>
        <begin position="103"/>
        <end position="122"/>
    </location>
</feature>
<dbReference type="EMBL" id="FWXH01000021">
    <property type="protein sequence ID" value="SMC27978.1"/>
    <property type="molecule type" value="Genomic_DNA"/>
</dbReference>
<evidence type="ECO:0000259" key="8">
    <source>
        <dbReference type="PROSITE" id="PS50850"/>
    </source>
</evidence>
<reference evidence="9 10" key="1">
    <citation type="submission" date="2017-04" db="EMBL/GenBank/DDBJ databases">
        <authorList>
            <person name="Afonso C.L."/>
            <person name="Miller P.J."/>
            <person name="Scott M.A."/>
            <person name="Spackman E."/>
            <person name="Goraichik I."/>
            <person name="Dimitrov K.M."/>
            <person name="Suarez D.L."/>
            <person name="Swayne D.E."/>
        </authorList>
    </citation>
    <scope>NUCLEOTIDE SEQUENCE [LARGE SCALE GENOMIC DNA]</scope>
    <source>
        <strain evidence="9 10">DSM 12555</strain>
    </source>
</reference>
<feature type="transmembrane region" description="Helical" evidence="7">
    <location>
        <begin position="223"/>
        <end position="239"/>
    </location>
</feature>
<evidence type="ECO:0000313" key="9">
    <source>
        <dbReference type="EMBL" id="SMC27978.1"/>
    </source>
</evidence>
<evidence type="ECO:0000256" key="4">
    <source>
        <dbReference type="ARBA" id="ARBA00022692"/>
    </source>
</evidence>
<keyword evidence="6 7" id="KW-0472">Membrane</keyword>
<feature type="transmembrane region" description="Helical" evidence="7">
    <location>
        <begin position="259"/>
        <end position="281"/>
    </location>
</feature>
<evidence type="ECO:0000256" key="7">
    <source>
        <dbReference type="SAM" id="Phobius"/>
    </source>
</evidence>
<feature type="transmembrane region" description="Helical" evidence="7">
    <location>
        <begin position="45"/>
        <end position="68"/>
    </location>
</feature>
<evidence type="ECO:0000256" key="2">
    <source>
        <dbReference type="ARBA" id="ARBA00022448"/>
    </source>
</evidence>
<sequence>MNKLIYNYKGLPKGMYILFFAQVINRLGDFVMPFLALYLTQKIGMTSVAAGIIVTVSSIITIPASMIGGKIADKFGRKKSYMYSQFISAAALIPCAVTKDPHITVVCLLISTFFNGFIRPAFTAMMTDILSPKQRQAGFSLQYLGINVGVSIGPIIAGFLFNNLLPMLFLGDALTSFLALILVWRNIEETKPSHITKSNNDNNFSEKAEMGNVFQMLYKRPHICFFMIISIAYSFTYSQHNFALPITLKGIYGNDSSRIFGLLMSVNAITVLVLTVFITALTKKKHPLTNMIAVGILYAIGFGMIGHISSFSAFVLSTVIWTAGEILSSISSGVYIANNSPSNYRGRLSGISSVGWGIGSAVSTSISGVYIQANGYKSIWTLTLFVALVSAALMFLVKVFSIKLENKKVPESLV</sequence>
<protein>
    <submittedName>
        <fullName evidence="9">Predicted arabinose efflux permease, MFS family</fullName>
    </submittedName>
</protein>
<dbReference type="PANTHER" id="PTHR23517:SF2">
    <property type="entry name" value="MULTIDRUG RESISTANCE PROTEIN MDTH"/>
    <property type="match status" value="1"/>
</dbReference>
<dbReference type="PROSITE" id="PS00216">
    <property type="entry name" value="SUGAR_TRANSPORT_1"/>
    <property type="match status" value="1"/>
</dbReference>
<feature type="transmembrane region" description="Helical" evidence="7">
    <location>
        <begin position="288"/>
        <end position="308"/>
    </location>
</feature>
<keyword evidence="5 7" id="KW-1133">Transmembrane helix</keyword>
<dbReference type="InterPro" id="IPR005829">
    <property type="entry name" value="Sugar_transporter_CS"/>
</dbReference>
<dbReference type="Proteomes" id="UP000192468">
    <property type="component" value="Unassembled WGS sequence"/>
</dbReference>
<dbReference type="Pfam" id="PF07690">
    <property type="entry name" value="MFS_1"/>
    <property type="match status" value="1"/>
</dbReference>
<feature type="transmembrane region" description="Helical" evidence="7">
    <location>
        <begin position="167"/>
        <end position="187"/>
    </location>
</feature>
<dbReference type="GO" id="GO:0005886">
    <property type="term" value="C:plasma membrane"/>
    <property type="evidence" value="ECO:0007669"/>
    <property type="project" value="UniProtKB-SubCell"/>
</dbReference>
<dbReference type="InterPro" id="IPR050171">
    <property type="entry name" value="MFS_Transporters"/>
</dbReference>
<dbReference type="CDD" id="cd17329">
    <property type="entry name" value="MFS_MdtH_MDR_like"/>
    <property type="match status" value="1"/>
</dbReference>
<evidence type="ECO:0000313" key="10">
    <source>
        <dbReference type="Proteomes" id="UP000192468"/>
    </source>
</evidence>
<keyword evidence="10" id="KW-1185">Reference proteome</keyword>
<dbReference type="SUPFAM" id="SSF103473">
    <property type="entry name" value="MFS general substrate transporter"/>
    <property type="match status" value="1"/>
</dbReference>
<keyword evidence="2" id="KW-0813">Transport</keyword>
<evidence type="ECO:0000256" key="5">
    <source>
        <dbReference type="ARBA" id="ARBA00022989"/>
    </source>
</evidence>
<feature type="transmembrane region" description="Helical" evidence="7">
    <location>
        <begin position="143"/>
        <end position="161"/>
    </location>
</feature>
<gene>
    <name evidence="9" type="ORF">SAMN02745134_03357</name>
</gene>
<dbReference type="InterPro" id="IPR036259">
    <property type="entry name" value="MFS_trans_sf"/>
</dbReference>
<organism evidence="9 10">
    <name type="scientific">Clostridium acidisoli DSM 12555</name>
    <dbReference type="NCBI Taxonomy" id="1121291"/>
    <lineage>
        <taxon>Bacteria</taxon>
        <taxon>Bacillati</taxon>
        <taxon>Bacillota</taxon>
        <taxon>Clostridia</taxon>
        <taxon>Eubacteriales</taxon>
        <taxon>Clostridiaceae</taxon>
        <taxon>Clostridium</taxon>
    </lineage>
</organism>
<dbReference type="RefSeq" id="WP_084117369.1">
    <property type="nucleotide sequence ID" value="NZ_FWXH01000021.1"/>
</dbReference>
<evidence type="ECO:0000256" key="6">
    <source>
        <dbReference type="ARBA" id="ARBA00023136"/>
    </source>
</evidence>
<dbReference type="GO" id="GO:0022857">
    <property type="term" value="F:transmembrane transporter activity"/>
    <property type="evidence" value="ECO:0007669"/>
    <property type="project" value="InterPro"/>
</dbReference>
<feature type="transmembrane region" description="Helical" evidence="7">
    <location>
        <begin position="16"/>
        <end position="39"/>
    </location>
</feature>
<dbReference type="OrthoDB" id="9793283at2"/>
<feature type="transmembrane region" description="Helical" evidence="7">
    <location>
        <begin position="379"/>
        <end position="400"/>
    </location>
</feature>